<dbReference type="EMBL" id="QWGE01000002">
    <property type="protein sequence ID" value="RIJ41700.1"/>
    <property type="molecule type" value="Genomic_DNA"/>
</dbReference>
<gene>
    <name evidence="1" type="ORF">D1627_06650</name>
</gene>
<protein>
    <submittedName>
        <fullName evidence="1">Uncharacterized protein</fullName>
    </submittedName>
</protein>
<dbReference type="RefSeq" id="WP_119431447.1">
    <property type="nucleotide sequence ID" value="NZ_QWGE01000002.1"/>
</dbReference>
<name>A0A399SDB9_9BACT</name>
<dbReference type="OrthoDB" id="1427164at2"/>
<dbReference type="Proteomes" id="UP000266005">
    <property type="component" value="Unassembled WGS sequence"/>
</dbReference>
<comment type="caution">
    <text evidence="1">The sequence shown here is derived from an EMBL/GenBank/DDBJ whole genome shotgun (WGS) entry which is preliminary data.</text>
</comment>
<evidence type="ECO:0000313" key="2">
    <source>
        <dbReference type="Proteomes" id="UP000266005"/>
    </source>
</evidence>
<reference evidence="2" key="1">
    <citation type="submission" date="2018-08" db="EMBL/GenBank/DDBJ databases">
        <title>Mucilaginibacter sp. MYSH2.</title>
        <authorList>
            <person name="Seo T."/>
        </authorList>
    </citation>
    <scope>NUCLEOTIDE SEQUENCE [LARGE SCALE GENOMIC DNA]</scope>
    <source>
        <strain evidence="2">KIRAN</strain>
    </source>
</reference>
<sequence>MKQLLLAVLLLLLVIPVSLAQDIIMKRSGEKIEAKVLEITPTEVKYKRHASPDGPVYTVLKNDISVIQYADNTSESFEITDVAQPIATTQPIESSTPVVLPSSAGNNVDLYAKGQSDAITYYDGYKPASTGTLVTSLLSPLIGLIPAVACSATTPRDHSLDAPSHELLAQPNYKTGYKKRARKIKSGKVWKNWAIGLGVNVVLAVLIAQ</sequence>
<evidence type="ECO:0000313" key="1">
    <source>
        <dbReference type="EMBL" id="RIJ41700.1"/>
    </source>
</evidence>
<proteinExistence type="predicted"/>
<organism evidence="1 2">
    <name type="scientific">Pontibacter oryzae</name>
    <dbReference type="NCBI Taxonomy" id="2304593"/>
    <lineage>
        <taxon>Bacteria</taxon>
        <taxon>Pseudomonadati</taxon>
        <taxon>Bacteroidota</taxon>
        <taxon>Cytophagia</taxon>
        <taxon>Cytophagales</taxon>
        <taxon>Hymenobacteraceae</taxon>
        <taxon>Pontibacter</taxon>
    </lineage>
</organism>
<dbReference type="AlphaFoldDB" id="A0A399SDB9"/>
<accession>A0A399SDB9</accession>
<keyword evidence="2" id="KW-1185">Reference proteome</keyword>